<evidence type="ECO:0000259" key="8">
    <source>
        <dbReference type="Pfam" id="PF02838"/>
    </source>
</evidence>
<dbReference type="InterPro" id="IPR015883">
    <property type="entry name" value="Glyco_hydro_20_cat"/>
</dbReference>
<feature type="active site" description="Proton donor" evidence="6">
    <location>
        <position position="272"/>
    </location>
</feature>
<comment type="caution">
    <text evidence="9">The sequence shown here is derived from an EMBL/GenBank/DDBJ whole genome shotgun (WGS) entry which is preliminary data.</text>
</comment>
<reference evidence="9 10" key="1">
    <citation type="submission" date="2018-09" db="EMBL/GenBank/DDBJ databases">
        <title>YIM PH 21725 draft genome.</title>
        <authorList>
            <person name="Miao C."/>
        </authorList>
    </citation>
    <scope>NUCLEOTIDE SEQUENCE [LARGE SCALE GENOMIC DNA]</scope>
    <source>
        <strain evidence="10">YIM PH21725</strain>
    </source>
</reference>
<dbReference type="InterPro" id="IPR015882">
    <property type="entry name" value="HEX_bac_N"/>
</dbReference>
<dbReference type="InterPro" id="IPR029018">
    <property type="entry name" value="Hex-like_dom2"/>
</dbReference>
<dbReference type="InterPro" id="IPR017853">
    <property type="entry name" value="GH"/>
</dbReference>
<evidence type="ECO:0000313" key="9">
    <source>
        <dbReference type="EMBL" id="RJQ84982.1"/>
    </source>
</evidence>
<evidence type="ECO:0000256" key="6">
    <source>
        <dbReference type="PIRSR" id="PIRSR625705-1"/>
    </source>
</evidence>
<dbReference type="EMBL" id="QZFV01000082">
    <property type="protein sequence ID" value="RJQ84982.1"/>
    <property type="molecule type" value="Genomic_DNA"/>
</dbReference>
<dbReference type="SUPFAM" id="SSF55545">
    <property type="entry name" value="beta-N-acetylhexosaminidase-like domain"/>
    <property type="match status" value="1"/>
</dbReference>
<dbReference type="OrthoDB" id="9763537at2"/>
<dbReference type="PANTHER" id="PTHR22600:SF57">
    <property type="entry name" value="BETA-N-ACETYLHEXOSAMINIDASE"/>
    <property type="match status" value="1"/>
</dbReference>
<name>A0A419I406_9PSEU</name>
<evidence type="ECO:0000313" key="10">
    <source>
        <dbReference type="Proteomes" id="UP000285112"/>
    </source>
</evidence>
<organism evidence="9 10">
    <name type="scientific">Amycolatopsis panacis</name>
    <dbReference type="NCBI Taxonomy" id="2340917"/>
    <lineage>
        <taxon>Bacteria</taxon>
        <taxon>Bacillati</taxon>
        <taxon>Actinomycetota</taxon>
        <taxon>Actinomycetes</taxon>
        <taxon>Pseudonocardiales</taxon>
        <taxon>Pseudonocardiaceae</taxon>
        <taxon>Amycolatopsis</taxon>
    </lineage>
</organism>
<dbReference type="GO" id="GO:0030203">
    <property type="term" value="P:glycosaminoglycan metabolic process"/>
    <property type="evidence" value="ECO:0007669"/>
    <property type="project" value="TreeGrafter"/>
</dbReference>
<dbReference type="Gene3D" id="3.30.379.10">
    <property type="entry name" value="Chitobiase/beta-hexosaminidase domain 2-like"/>
    <property type="match status" value="1"/>
</dbReference>
<evidence type="ECO:0000256" key="4">
    <source>
        <dbReference type="ARBA" id="ARBA00022801"/>
    </source>
</evidence>
<dbReference type="Proteomes" id="UP000285112">
    <property type="component" value="Unassembled WGS sequence"/>
</dbReference>
<comment type="similarity">
    <text evidence="2">Belongs to the glycosyl hydrolase 20 family.</text>
</comment>
<dbReference type="AlphaFoldDB" id="A0A419I406"/>
<dbReference type="InterPro" id="IPR025705">
    <property type="entry name" value="Beta_hexosaminidase_sua/sub"/>
</dbReference>
<dbReference type="Pfam" id="PF00728">
    <property type="entry name" value="Glyco_hydro_20"/>
    <property type="match status" value="2"/>
</dbReference>
<evidence type="ECO:0000259" key="7">
    <source>
        <dbReference type="Pfam" id="PF00728"/>
    </source>
</evidence>
<keyword evidence="5" id="KW-0326">Glycosidase</keyword>
<dbReference type="GO" id="GO:0005975">
    <property type="term" value="P:carbohydrate metabolic process"/>
    <property type="evidence" value="ECO:0007669"/>
    <property type="project" value="InterPro"/>
</dbReference>
<dbReference type="GO" id="GO:0004563">
    <property type="term" value="F:beta-N-acetylhexosaminidase activity"/>
    <property type="evidence" value="ECO:0007669"/>
    <property type="project" value="UniProtKB-EC"/>
</dbReference>
<proteinExistence type="inferred from homology"/>
<evidence type="ECO:0000256" key="5">
    <source>
        <dbReference type="ARBA" id="ARBA00023295"/>
    </source>
</evidence>
<evidence type="ECO:0000256" key="1">
    <source>
        <dbReference type="ARBA" id="ARBA00001231"/>
    </source>
</evidence>
<gene>
    <name evidence="9" type="ORF">D5S19_15320</name>
</gene>
<accession>A0A419I406</accession>
<keyword evidence="10" id="KW-1185">Reference proteome</keyword>
<keyword evidence="4" id="KW-0378">Hydrolase</keyword>
<protein>
    <recommendedName>
        <fullName evidence="3">beta-N-acetylhexosaminidase</fullName>
        <ecNumber evidence="3">3.2.1.52</ecNumber>
    </recommendedName>
</protein>
<dbReference type="GO" id="GO:0016020">
    <property type="term" value="C:membrane"/>
    <property type="evidence" value="ECO:0007669"/>
    <property type="project" value="TreeGrafter"/>
</dbReference>
<feature type="domain" description="Glycoside hydrolase family 20 catalytic" evidence="7">
    <location>
        <begin position="98"/>
        <end position="274"/>
    </location>
</feature>
<comment type="catalytic activity">
    <reaction evidence="1">
        <text>Hydrolysis of terminal non-reducing N-acetyl-D-hexosamine residues in N-acetyl-beta-D-hexosaminides.</text>
        <dbReference type="EC" id="3.2.1.52"/>
    </reaction>
</comment>
<dbReference type="PRINTS" id="PR00738">
    <property type="entry name" value="GLHYDRLASE20"/>
</dbReference>
<dbReference type="PANTHER" id="PTHR22600">
    <property type="entry name" value="BETA-HEXOSAMINIDASE"/>
    <property type="match status" value="1"/>
</dbReference>
<sequence>MPGFATLLPRPVSVTEAPGSCAWPAPVAVRAGPDLPAEGYRLAITPGRITLSAADPAGEHHGRQTLRQLAGPDAFRAASLHGGLVLPCGVVEDHPKLRWRGCLLDVARHFRTKAEVLRFVDLLAAHKLNVLNLHLTDDQVWRIEVPQFPKLTSVGGWRRSSMVGRHDGPERDGRPHGGFYTTADLREIVAYATERAVTVVPEIDLPGHARAAIAAYPELGPDPAAGWEVWTAWGISTALLDPSESTVDFFRAVFDHVLDVFPSPVIGLGGDEVPGATEAHGRLLRTIAEHLTDRGRTPLGWDEVLDTGPLPPMVIGVWRDGAHGVRAAELGHDVILCPEDRLYLDHRQSDHPDEPIPVGYRRTLEDVYRYEPDLAGPRLRGVQAQLWSEHMDSVRRVDYAAFPRLCAFAEVAWSSGPRDFAEFLPRLREHHLPRLDALGVEYRPLDGPHPWQTRPGVPGRPR</sequence>
<feature type="domain" description="Beta-hexosaminidase bacterial type N-terminal" evidence="8">
    <location>
        <begin position="28"/>
        <end position="94"/>
    </location>
</feature>
<feature type="domain" description="Glycoside hydrolase family 20 catalytic" evidence="7">
    <location>
        <begin position="278"/>
        <end position="415"/>
    </location>
</feature>
<evidence type="ECO:0000256" key="3">
    <source>
        <dbReference type="ARBA" id="ARBA00012663"/>
    </source>
</evidence>
<evidence type="ECO:0000256" key="2">
    <source>
        <dbReference type="ARBA" id="ARBA00006285"/>
    </source>
</evidence>
<dbReference type="RefSeq" id="WP_120024017.1">
    <property type="nucleotide sequence ID" value="NZ_QZFV01000082.1"/>
</dbReference>
<dbReference type="SUPFAM" id="SSF51445">
    <property type="entry name" value="(Trans)glycosidases"/>
    <property type="match status" value="1"/>
</dbReference>
<dbReference type="EC" id="3.2.1.52" evidence="3"/>
<dbReference type="Pfam" id="PF02838">
    <property type="entry name" value="Glyco_hydro_20b"/>
    <property type="match status" value="1"/>
</dbReference>
<dbReference type="Gene3D" id="3.20.20.80">
    <property type="entry name" value="Glycosidases"/>
    <property type="match status" value="1"/>
</dbReference>
<dbReference type="CDD" id="cd06563">
    <property type="entry name" value="GH20_chitobiase-like"/>
    <property type="match status" value="1"/>
</dbReference>